<keyword evidence="3" id="KW-0378">Hydrolase</keyword>
<evidence type="ECO:0000313" key="7">
    <source>
        <dbReference type="Proteomes" id="UP000249061"/>
    </source>
</evidence>
<dbReference type="Proteomes" id="UP000249061">
    <property type="component" value="Unassembled WGS sequence"/>
</dbReference>
<feature type="domain" description="Metallo-beta-lactamase" evidence="5">
    <location>
        <begin position="31"/>
        <end position="194"/>
    </location>
</feature>
<evidence type="ECO:0000313" key="6">
    <source>
        <dbReference type="EMBL" id="PZR14538.1"/>
    </source>
</evidence>
<dbReference type="PANTHER" id="PTHR46233">
    <property type="entry name" value="HYDROXYACYLGLUTATHIONE HYDROLASE GLOC"/>
    <property type="match status" value="1"/>
</dbReference>
<comment type="cofactor">
    <cofactor evidence="1">
        <name>Zn(2+)</name>
        <dbReference type="ChEBI" id="CHEBI:29105"/>
    </cofactor>
</comment>
<dbReference type="InterPro" id="IPR036866">
    <property type="entry name" value="RibonucZ/Hydroxyglut_hydro"/>
</dbReference>
<keyword evidence="2" id="KW-0479">Metal-binding</keyword>
<evidence type="ECO:0000259" key="5">
    <source>
        <dbReference type="SMART" id="SM00849"/>
    </source>
</evidence>
<evidence type="ECO:0000256" key="4">
    <source>
        <dbReference type="ARBA" id="ARBA00022833"/>
    </source>
</evidence>
<evidence type="ECO:0000256" key="3">
    <source>
        <dbReference type="ARBA" id="ARBA00022801"/>
    </source>
</evidence>
<sequence length="211" mass="22204">MTALTCVSCADVKPIENGKKYGPVTQLIDLFTSCQLVETSEGPVLFDACWREGELVARLREKGHAPEDIVAVFITHGHEDHVKALPKLVNAKVLALEAEGLETDQVVHDGELVFIGDTAIRVFAMPGHTPGSAAYLVGGTLVLGDAALITADGSLAPAPEDKSDDPQQAIRSLVELSSRLTAGGFDVKWLLPAHSGGVEGRAALDAFVAAQ</sequence>
<dbReference type="EMBL" id="QFQP01000007">
    <property type="protein sequence ID" value="PZR14538.1"/>
    <property type="molecule type" value="Genomic_DNA"/>
</dbReference>
<name>A0A2W5UZB3_9BACT</name>
<comment type="caution">
    <text evidence="6">The sequence shown here is derived from an EMBL/GenBank/DDBJ whole genome shotgun (WGS) entry which is preliminary data.</text>
</comment>
<dbReference type="Gene3D" id="3.60.15.10">
    <property type="entry name" value="Ribonuclease Z/Hydroxyacylglutathione hydrolase-like"/>
    <property type="match status" value="1"/>
</dbReference>
<dbReference type="PANTHER" id="PTHR46233:SF3">
    <property type="entry name" value="HYDROXYACYLGLUTATHIONE HYDROLASE GLOC"/>
    <property type="match status" value="1"/>
</dbReference>
<accession>A0A2W5UZB3</accession>
<dbReference type="InterPro" id="IPR051453">
    <property type="entry name" value="MBL_Glyoxalase_II"/>
</dbReference>
<dbReference type="GO" id="GO:0016787">
    <property type="term" value="F:hydrolase activity"/>
    <property type="evidence" value="ECO:0007669"/>
    <property type="project" value="UniProtKB-KW"/>
</dbReference>
<protein>
    <recommendedName>
        <fullName evidence="5">Metallo-beta-lactamase domain-containing protein</fullName>
    </recommendedName>
</protein>
<keyword evidence="4" id="KW-0862">Zinc</keyword>
<evidence type="ECO:0000256" key="1">
    <source>
        <dbReference type="ARBA" id="ARBA00001947"/>
    </source>
</evidence>
<dbReference type="Pfam" id="PF00753">
    <property type="entry name" value="Lactamase_B"/>
    <property type="match status" value="1"/>
</dbReference>
<dbReference type="SMART" id="SM00849">
    <property type="entry name" value="Lactamase_B"/>
    <property type="match status" value="1"/>
</dbReference>
<reference evidence="6 7" key="1">
    <citation type="submission" date="2017-08" db="EMBL/GenBank/DDBJ databases">
        <title>Infants hospitalized years apart are colonized by the same room-sourced microbial strains.</title>
        <authorList>
            <person name="Brooks B."/>
            <person name="Olm M.R."/>
            <person name="Firek B.A."/>
            <person name="Baker R."/>
            <person name="Thomas B.C."/>
            <person name="Morowitz M.J."/>
            <person name="Banfield J.F."/>
        </authorList>
    </citation>
    <scope>NUCLEOTIDE SEQUENCE [LARGE SCALE GENOMIC DNA]</scope>
    <source>
        <strain evidence="6">S2_003_000_R2_14</strain>
    </source>
</reference>
<proteinExistence type="predicted"/>
<dbReference type="GO" id="GO:0046872">
    <property type="term" value="F:metal ion binding"/>
    <property type="evidence" value="ECO:0007669"/>
    <property type="project" value="UniProtKB-KW"/>
</dbReference>
<dbReference type="SUPFAM" id="SSF56281">
    <property type="entry name" value="Metallo-hydrolase/oxidoreductase"/>
    <property type="match status" value="1"/>
</dbReference>
<gene>
    <name evidence="6" type="ORF">DI536_10835</name>
</gene>
<organism evidence="6 7">
    <name type="scientific">Archangium gephyra</name>
    <dbReference type="NCBI Taxonomy" id="48"/>
    <lineage>
        <taxon>Bacteria</taxon>
        <taxon>Pseudomonadati</taxon>
        <taxon>Myxococcota</taxon>
        <taxon>Myxococcia</taxon>
        <taxon>Myxococcales</taxon>
        <taxon>Cystobacterineae</taxon>
        <taxon>Archangiaceae</taxon>
        <taxon>Archangium</taxon>
    </lineage>
</organism>
<evidence type="ECO:0000256" key="2">
    <source>
        <dbReference type="ARBA" id="ARBA00022723"/>
    </source>
</evidence>
<dbReference type="AlphaFoldDB" id="A0A2W5UZB3"/>
<dbReference type="InterPro" id="IPR001279">
    <property type="entry name" value="Metallo-B-lactamas"/>
</dbReference>